<evidence type="ECO:0000256" key="2">
    <source>
        <dbReference type="SAM" id="MobiDB-lite"/>
    </source>
</evidence>
<name>A0A4Y9YHG6_9AGAM</name>
<feature type="compositionally biased region" description="Basic and acidic residues" evidence="2">
    <location>
        <begin position="190"/>
        <end position="200"/>
    </location>
</feature>
<comment type="caution">
    <text evidence="3">The sequence shown here is derived from an EMBL/GenBank/DDBJ whole genome shotgun (WGS) entry which is preliminary data.</text>
</comment>
<gene>
    <name evidence="3" type="ORF">EVG20_g6857</name>
</gene>
<protein>
    <submittedName>
        <fullName evidence="3">Uncharacterized protein</fullName>
    </submittedName>
</protein>
<feature type="compositionally biased region" description="Low complexity" evidence="2">
    <location>
        <begin position="304"/>
        <end position="314"/>
    </location>
</feature>
<feature type="compositionally biased region" description="Acidic residues" evidence="2">
    <location>
        <begin position="221"/>
        <end position="242"/>
    </location>
</feature>
<feature type="region of interest" description="Disordered" evidence="2">
    <location>
        <begin position="150"/>
        <end position="392"/>
    </location>
</feature>
<evidence type="ECO:0000313" key="3">
    <source>
        <dbReference type="EMBL" id="TFY61994.1"/>
    </source>
</evidence>
<dbReference type="OrthoDB" id="3067611at2759"/>
<reference evidence="3 4" key="1">
    <citation type="submission" date="2019-02" db="EMBL/GenBank/DDBJ databases">
        <title>Genome sequencing of the rare red list fungi Dentipellis fragilis.</title>
        <authorList>
            <person name="Buettner E."/>
            <person name="Kellner H."/>
        </authorList>
    </citation>
    <scope>NUCLEOTIDE SEQUENCE [LARGE SCALE GENOMIC DNA]</scope>
    <source>
        <strain evidence="3 4">DSM 105465</strain>
    </source>
</reference>
<dbReference type="Proteomes" id="UP000298327">
    <property type="component" value="Unassembled WGS sequence"/>
</dbReference>
<feature type="coiled-coil region" evidence="1">
    <location>
        <begin position="480"/>
        <end position="507"/>
    </location>
</feature>
<evidence type="ECO:0000313" key="4">
    <source>
        <dbReference type="Proteomes" id="UP000298327"/>
    </source>
</evidence>
<dbReference type="STRING" id="205917.A0A4Y9YHG6"/>
<organism evidence="3 4">
    <name type="scientific">Dentipellis fragilis</name>
    <dbReference type="NCBI Taxonomy" id="205917"/>
    <lineage>
        <taxon>Eukaryota</taxon>
        <taxon>Fungi</taxon>
        <taxon>Dikarya</taxon>
        <taxon>Basidiomycota</taxon>
        <taxon>Agaricomycotina</taxon>
        <taxon>Agaricomycetes</taxon>
        <taxon>Russulales</taxon>
        <taxon>Hericiaceae</taxon>
        <taxon>Dentipellis</taxon>
    </lineage>
</organism>
<feature type="compositionally biased region" description="Low complexity" evidence="2">
    <location>
        <begin position="341"/>
        <end position="384"/>
    </location>
</feature>
<feature type="compositionally biased region" description="Polar residues" evidence="2">
    <location>
        <begin position="315"/>
        <end position="340"/>
    </location>
</feature>
<feature type="coiled-coil region" evidence="1">
    <location>
        <begin position="394"/>
        <end position="435"/>
    </location>
</feature>
<sequence>MPCFAYSHPASRSPKPFTYTRRHFTVKTVPDTFPYDVPTDNGLQIHYFEFRGKCPPPTDVGHPGDVWLDLTPGNYALYACMQAPGQWARWPGPRKAKKQMFAHPLLPGRYLWCTRKHVLWYTCDGIRKSASLQMRGEEDDFGRTRYRAVGPMERGGARNTERMREGHGEARVPLRTAAEAIAKILEMEEEERRSGREPVPPRRKRSAPPPESAKRARTDDGGGEDGGGDEEDDRDRDADADLSPEPAPTPVQPQPRPTQPQSYTTHSSAGPLAYPIFSEYSSSLSQALGPQPLLSPPQATYSRQQQHYQQLHQQPGRSHSQSQNQAQGTNPHHQQHANKQTLTSTRPAAPASAPSTSSSVPTSSGTHPPISTSTTTTTSTQTAPPQTPRIIERTRFLEQEILRARDEARRLSEENRRLGAENARLAEECARLRAAGNTHNSMPMASGAGVGALVPELAGAVREAMTSALGSRVGHFLQDAQEQRAARLEAEHKLGELQEQLKKITQAFQLGANINNGAHPVGGGVGMGSGALHTPGPSPRMGVSDAG</sequence>
<keyword evidence="4" id="KW-1185">Reference proteome</keyword>
<evidence type="ECO:0000256" key="1">
    <source>
        <dbReference type="SAM" id="Coils"/>
    </source>
</evidence>
<feature type="compositionally biased region" description="Polar residues" evidence="2">
    <location>
        <begin position="279"/>
        <end position="288"/>
    </location>
</feature>
<feature type="compositionally biased region" description="Pro residues" evidence="2">
    <location>
        <begin position="245"/>
        <end position="258"/>
    </location>
</feature>
<proteinExistence type="predicted"/>
<accession>A0A4Y9YHG6</accession>
<feature type="compositionally biased region" description="Basic and acidic residues" evidence="2">
    <location>
        <begin position="155"/>
        <end position="172"/>
    </location>
</feature>
<feature type="region of interest" description="Disordered" evidence="2">
    <location>
        <begin position="525"/>
        <end position="547"/>
    </location>
</feature>
<dbReference type="EMBL" id="SEOQ01000483">
    <property type="protein sequence ID" value="TFY61994.1"/>
    <property type="molecule type" value="Genomic_DNA"/>
</dbReference>
<keyword evidence="1" id="KW-0175">Coiled coil</keyword>
<dbReference type="AlphaFoldDB" id="A0A4Y9YHG6"/>